<evidence type="ECO:0000313" key="2">
    <source>
        <dbReference type="Proteomes" id="UP000260680"/>
    </source>
</evidence>
<dbReference type="AlphaFoldDB" id="A0A3E2N559"/>
<evidence type="ECO:0000313" key="1">
    <source>
        <dbReference type="EMBL" id="RFZ76112.1"/>
    </source>
</evidence>
<sequence>MRKTIDLFYNGKKYKVRPLVNRYQANGNLSVWFDYRGQMDFDVTVNISSLPSFMAAFNENFLHSEDILKAVIEYGLAVPTGESVQSGFVSYPIYRFNRDVLYRYDPEGTTIYEQSIDCPPEPAKSLKEQFPGAVIIEMNDKKS</sequence>
<comment type="caution">
    <text evidence="1">The sequence shown here is derived from an EMBL/GenBank/DDBJ whole genome shotgun (WGS) entry which is preliminary data.</text>
</comment>
<dbReference type="EMBL" id="QOHO01000105">
    <property type="protein sequence ID" value="RFZ76112.1"/>
    <property type="molecule type" value="Genomic_DNA"/>
</dbReference>
<gene>
    <name evidence="1" type="ORF">DS742_25395</name>
</gene>
<dbReference type="InterPro" id="IPR025462">
    <property type="entry name" value="DUF4313"/>
</dbReference>
<name>A0A3E2N559_9FIRM</name>
<dbReference type="Proteomes" id="UP000260680">
    <property type="component" value="Unassembled WGS sequence"/>
</dbReference>
<protein>
    <submittedName>
        <fullName evidence="1">DUF4313 domain-containing protein</fullName>
    </submittedName>
</protein>
<accession>A0A3E2N559</accession>
<dbReference type="Pfam" id="PF14190">
    <property type="entry name" value="DUF4313"/>
    <property type="match status" value="1"/>
</dbReference>
<organism evidence="1 2">
    <name type="scientific">Lacrimispora amygdalina</name>
    <dbReference type="NCBI Taxonomy" id="253257"/>
    <lineage>
        <taxon>Bacteria</taxon>
        <taxon>Bacillati</taxon>
        <taxon>Bacillota</taxon>
        <taxon>Clostridia</taxon>
        <taxon>Lachnospirales</taxon>
        <taxon>Lachnospiraceae</taxon>
        <taxon>Lacrimispora</taxon>
    </lineage>
</organism>
<reference evidence="1 2" key="1">
    <citation type="submission" date="2018-07" db="EMBL/GenBank/DDBJ databases">
        <title>New species, Clostridium PI-S10-A1B.</title>
        <authorList>
            <person name="Krishna G."/>
            <person name="Summeta K."/>
            <person name="Shikha S."/>
            <person name="Prabhu P.B."/>
            <person name="Suresh K."/>
        </authorList>
    </citation>
    <scope>NUCLEOTIDE SEQUENCE [LARGE SCALE GENOMIC DNA]</scope>
    <source>
        <strain evidence="1 2">PI-S10-A1B</strain>
    </source>
</reference>
<dbReference type="RefSeq" id="WP_117419727.1">
    <property type="nucleotide sequence ID" value="NZ_QOHO01000105.1"/>
</dbReference>
<dbReference type="OrthoDB" id="1854350at2"/>
<proteinExistence type="predicted"/>